<gene>
    <name evidence="3" type="primary">spoIID</name>
    <name evidence="3" type="ORF">KYD98_02170</name>
</gene>
<reference evidence="3 4" key="1">
    <citation type="submission" date="2021-07" db="EMBL/GenBank/DDBJ databases">
        <title>Clostridium weizhouense sp. nov., an anaerobic bacterium isolated from activated sludge of Petroleum wastewater.</title>
        <authorList>
            <person name="Li Q."/>
        </authorList>
    </citation>
    <scope>NUCLEOTIDE SEQUENCE [LARGE SCALE GENOMIC DNA]</scope>
    <source>
        <strain evidence="3 4">YB-6</strain>
    </source>
</reference>
<keyword evidence="1" id="KW-1133">Transmembrane helix</keyword>
<dbReference type="NCBIfam" id="TIGR02870">
    <property type="entry name" value="spore_II_D"/>
    <property type="match status" value="1"/>
</dbReference>
<feature type="domain" description="Sporulation stage II protein D amidase enhancer LytB N-terminal" evidence="2">
    <location>
        <begin position="66"/>
        <end position="172"/>
    </location>
</feature>
<feature type="transmembrane region" description="Helical" evidence="1">
    <location>
        <begin position="12"/>
        <end position="31"/>
    </location>
</feature>
<comment type="caution">
    <text evidence="3">The sequence shown here is derived from an EMBL/GenBank/DDBJ whole genome shotgun (WGS) entry which is preliminary data.</text>
</comment>
<dbReference type="InterPro" id="IPR014225">
    <property type="entry name" value="Spore_II_D_firmicutes"/>
</dbReference>
<dbReference type="InterPro" id="IPR013486">
    <property type="entry name" value="SpoIID/LytB"/>
</dbReference>
<dbReference type="PANTHER" id="PTHR30032:SF4">
    <property type="entry name" value="AMIDASE ENHANCER"/>
    <property type="match status" value="1"/>
</dbReference>
<organism evidence="3 4">
    <name type="scientific">Clostridium weizhouense</name>
    <dbReference type="NCBI Taxonomy" id="2859781"/>
    <lineage>
        <taxon>Bacteria</taxon>
        <taxon>Bacillati</taxon>
        <taxon>Bacillota</taxon>
        <taxon>Clostridia</taxon>
        <taxon>Eubacteriales</taxon>
        <taxon>Clostridiaceae</taxon>
        <taxon>Clostridium</taxon>
    </lineage>
</organism>
<dbReference type="Proteomes" id="UP001519921">
    <property type="component" value="Unassembled WGS sequence"/>
</dbReference>
<dbReference type="RefSeq" id="WP_219777935.1">
    <property type="nucleotide sequence ID" value="NZ_JAHXPT010000001.1"/>
</dbReference>
<protein>
    <submittedName>
        <fullName evidence="3">Stage II sporulation protein D</fullName>
    </submittedName>
</protein>
<name>A0ABS7AJP7_9CLOT</name>
<dbReference type="InterPro" id="IPR051922">
    <property type="entry name" value="Bact_Sporulation_Assoc"/>
</dbReference>
<dbReference type="InterPro" id="IPR013693">
    <property type="entry name" value="SpoIID/LytB_N"/>
</dbReference>
<accession>A0ABS7AJP7</accession>
<dbReference type="EMBL" id="JAHXPT010000001">
    <property type="protein sequence ID" value="MBW6408887.1"/>
    <property type="molecule type" value="Genomic_DNA"/>
</dbReference>
<evidence type="ECO:0000313" key="3">
    <source>
        <dbReference type="EMBL" id="MBW6408887.1"/>
    </source>
</evidence>
<dbReference type="PANTHER" id="PTHR30032">
    <property type="entry name" value="N-ACETYLMURAMOYL-L-ALANINE AMIDASE-RELATED"/>
    <property type="match status" value="1"/>
</dbReference>
<evidence type="ECO:0000313" key="4">
    <source>
        <dbReference type="Proteomes" id="UP001519921"/>
    </source>
</evidence>
<keyword evidence="1" id="KW-0812">Transmembrane</keyword>
<sequence length="344" mass="39279">MKYKINKDVKLIVLTTLIIVLVLILFPIAFLKLDFNKFKPFNINDSVIKKSTELELPKNKKVKLYRKSENKVYELDLEEYITSVVSGEVPANFDEEALKAQAVAARTYYVNKINNPCKDAEKNGAEICDTTHCQVYMDKESRMKSWSKKEATDNWEKIKKAVDDTKGQILVYDGKVLEYPQFFAVSSGKTEDAKDVFSSDVPYLKSKESKGEEIAPKYKSSVEIKIKEFINKINSKYSKAKITEKNISSAIKVKSYTESGSVKELQLGDEVIKGKDFRTLFNLNSTNFKWNISNNSVKIDCTGYGHGVGMSQWGANVMAKEGKKYDEILKHYYNGVEIEEIKYK</sequence>
<proteinExistence type="predicted"/>
<evidence type="ECO:0000256" key="1">
    <source>
        <dbReference type="SAM" id="Phobius"/>
    </source>
</evidence>
<dbReference type="Pfam" id="PF08486">
    <property type="entry name" value="SpoIID"/>
    <property type="match status" value="1"/>
</dbReference>
<evidence type="ECO:0000259" key="2">
    <source>
        <dbReference type="Pfam" id="PF08486"/>
    </source>
</evidence>
<keyword evidence="4" id="KW-1185">Reference proteome</keyword>
<dbReference type="NCBIfam" id="TIGR02669">
    <property type="entry name" value="SpoIID_LytB"/>
    <property type="match status" value="1"/>
</dbReference>
<keyword evidence="1" id="KW-0472">Membrane</keyword>